<dbReference type="EC" id="3.5.1.1" evidence="2"/>
<dbReference type="InterPro" id="IPR036152">
    <property type="entry name" value="Asp/glu_Ase-like_sf"/>
</dbReference>
<dbReference type="PROSITE" id="PS00144">
    <property type="entry name" value="ASN_GLN_ASE_1"/>
    <property type="match status" value="1"/>
</dbReference>
<evidence type="ECO:0000256" key="3">
    <source>
        <dbReference type="ARBA" id="ARBA00022801"/>
    </source>
</evidence>
<dbReference type="PROSITE" id="PS51732">
    <property type="entry name" value="ASN_GLN_ASE_3"/>
    <property type="match status" value="1"/>
</dbReference>
<evidence type="ECO:0000256" key="7">
    <source>
        <dbReference type="PROSITE-ProRule" id="PRU10100"/>
    </source>
</evidence>
<dbReference type="CDD" id="cd08964">
    <property type="entry name" value="L-asparaginase_II"/>
    <property type="match status" value="1"/>
</dbReference>
<comment type="catalytic activity">
    <reaction evidence="4">
        <text>L-asparagine + H2O = L-aspartate + NH4(+)</text>
        <dbReference type="Rhea" id="RHEA:21016"/>
        <dbReference type="ChEBI" id="CHEBI:15377"/>
        <dbReference type="ChEBI" id="CHEBI:28938"/>
        <dbReference type="ChEBI" id="CHEBI:29991"/>
        <dbReference type="ChEBI" id="CHEBI:58048"/>
        <dbReference type="EC" id="3.5.1.1"/>
    </reaction>
</comment>
<dbReference type="InterPro" id="IPR020827">
    <property type="entry name" value="Asparaginase/glutaminase_AS1"/>
</dbReference>
<evidence type="ECO:0000256" key="5">
    <source>
        <dbReference type="PIRSR" id="PIRSR001220-1"/>
    </source>
</evidence>
<feature type="domain" description="L-asparaginase N-terminal" evidence="8">
    <location>
        <begin position="4"/>
        <end position="194"/>
    </location>
</feature>
<dbReference type="PANTHER" id="PTHR11707">
    <property type="entry name" value="L-ASPARAGINASE"/>
    <property type="match status" value="1"/>
</dbReference>
<dbReference type="STRING" id="415015.SAMN05660462_01741"/>
<dbReference type="PRINTS" id="PR00139">
    <property type="entry name" value="ASNGLNASE"/>
</dbReference>
<dbReference type="Gene3D" id="3.40.50.1170">
    <property type="entry name" value="L-asparaginase, N-terminal domain"/>
    <property type="match status" value="1"/>
</dbReference>
<dbReference type="GO" id="GO:0004067">
    <property type="term" value="F:asparaginase activity"/>
    <property type="evidence" value="ECO:0007669"/>
    <property type="project" value="UniProtKB-UniRule"/>
</dbReference>
<evidence type="ECO:0000313" key="11">
    <source>
        <dbReference type="Proteomes" id="UP000198625"/>
    </source>
</evidence>
<evidence type="ECO:0000256" key="4">
    <source>
        <dbReference type="ARBA" id="ARBA00049366"/>
    </source>
</evidence>
<dbReference type="InterPro" id="IPR006034">
    <property type="entry name" value="Asparaginase/glutaminase-like"/>
</dbReference>
<feature type="active site" evidence="7">
    <location>
        <position position="90"/>
    </location>
</feature>
<evidence type="ECO:0000259" key="8">
    <source>
        <dbReference type="Pfam" id="PF00710"/>
    </source>
</evidence>
<dbReference type="InterPro" id="IPR037152">
    <property type="entry name" value="L-asparaginase_N_sf"/>
</dbReference>
<dbReference type="Proteomes" id="UP000198625">
    <property type="component" value="Unassembled WGS sequence"/>
</dbReference>
<dbReference type="SUPFAM" id="SSF53774">
    <property type="entry name" value="Glutaminase/Asparaginase"/>
    <property type="match status" value="1"/>
</dbReference>
<keyword evidence="11" id="KW-1185">Reference proteome</keyword>
<dbReference type="FunFam" id="3.40.50.1170:FF:000001">
    <property type="entry name" value="L-asparaginase 2"/>
    <property type="match status" value="1"/>
</dbReference>
<feature type="active site" description="O-isoaspartyl threonine intermediate" evidence="5">
    <location>
        <position position="13"/>
    </location>
</feature>
<dbReference type="RefSeq" id="WP_342026601.1">
    <property type="nucleotide sequence ID" value="NZ_FNQE01000017.1"/>
</dbReference>
<accession>A0A1H3Q0V3</accession>
<reference evidence="10 11" key="1">
    <citation type="submission" date="2016-10" db="EMBL/GenBank/DDBJ databases">
        <authorList>
            <person name="de Groot N.N."/>
        </authorList>
    </citation>
    <scope>NUCLEOTIDE SEQUENCE [LARGE SCALE GENOMIC DNA]</scope>
    <source>
        <strain evidence="10 11">DSM 21650</strain>
    </source>
</reference>
<name>A0A1H3Q0V3_9FIRM</name>
<evidence type="ECO:0000259" key="9">
    <source>
        <dbReference type="Pfam" id="PF17763"/>
    </source>
</evidence>
<dbReference type="FunFam" id="3.40.50.40:FF:000003">
    <property type="entry name" value="L-asparaginase 2"/>
    <property type="match status" value="1"/>
</dbReference>
<dbReference type="Gene3D" id="3.40.50.40">
    <property type="match status" value="1"/>
</dbReference>
<dbReference type="PANTHER" id="PTHR11707:SF28">
    <property type="entry name" value="60 KDA LYSOPHOSPHOLIPASE"/>
    <property type="match status" value="1"/>
</dbReference>
<dbReference type="Pfam" id="PF00710">
    <property type="entry name" value="Asparaginase"/>
    <property type="match status" value="1"/>
</dbReference>
<dbReference type="PIRSF" id="PIRSF500176">
    <property type="entry name" value="L_ASNase"/>
    <property type="match status" value="1"/>
</dbReference>
<protein>
    <recommendedName>
        <fullName evidence="2">asparaginase</fullName>
        <ecNumber evidence="2">3.5.1.1</ecNumber>
    </recommendedName>
</protein>
<dbReference type="Pfam" id="PF17763">
    <property type="entry name" value="Asparaginase_C"/>
    <property type="match status" value="1"/>
</dbReference>
<proteinExistence type="inferred from homology"/>
<dbReference type="GO" id="GO:0006528">
    <property type="term" value="P:asparagine metabolic process"/>
    <property type="evidence" value="ECO:0007669"/>
    <property type="project" value="InterPro"/>
</dbReference>
<feature type="domain" description="Asparaginase/glutaminase C-terminal" evidence="9">
    <location>
        <begin position="208"/>
        <end position="323"/>
    </location>
</feature>
<dbReference type="SMART" id="SM00870">
    <property type="entry name" value="Asparaginase"/>
    <property type="match status" value="1"/>
</dbReference>
<evidence type="ECO:0000256" key="1">
    <source>
        <dbReference type="ARBA" id="ARBA00010518"/>
    </source>
</evidence>
<comment type="similarity">
    <text evidence="1">Belongs to the asparaginase 1 family.</text>
</comment>
<dbReference type="EMBL" id="FNQE01000017">
    <property type="protein sequence ID" value="SDZ06880.1"/>
    <property type="molecule type" value="Genomic_DNA"/>
</dbReference>
<dbReference type="InterPro" id="IPR040919">
    <property type="entry name" value="Asparaginase_C"/>
</dbReference>
<dbReference type="PROSITE" id="PS00917">
    <property type="entry name" value="ASN_GLN_ASE_2"/>
    <property type="match status" value="1"/>
</dbReference>
<dbReference type="InterPro" id="IPR027473">
    <property type="entry name" value="L-asparaginase_C"/>
</dbReference>
<dbReference type="InterPro" id="IPR004550">
    <property type="entry name" value="AsnASE_II"/>
</dbReference>
<organism evidence="10 11">
    <name type="scientific">Proteiniborus ethanoligenes</name>
    <dbReference type="NCBI Taxonomy" id="415015"/>
    <lineage>
        <taxon>Bacteria</taxon>
        <taxon>Bacillati</taxon>
        <taxon>Bacillota</taxon>
        <taxon>Clostridia</taxon>
        <taxon>Eubacteriales</taxon>
        <taxon>Proteiniborus</taxon>
    </lineage>
</organism>
<dbReference type="AlphaFoldDB" id="A0A1H3Q0V3"/>
<dbReference type="PIRSF" id="PIRSF001220">
    <property type="entry name" value="L-ASNase_gatD"/>
    <property type="match status" value="1"/>
</dbReference>
<evidence type="ECO:0000256" key="2">
    <source>
        <dbReference type="ARBA" id="ARBA00012920"/>
    </source>
</evidence>
<evidence type="ECO:0000256" key="6">
    <source>
        <dbReference type="PROSITE-ProRule" id="PRU10099"/>
    </source>
</evidence>
<feature type="active site" evidence="6">
    <location>
        <position position="13"/>
    </location>
</feature>
<evidence type="ECO:0000313" key="10">
    <source>
        <dbReference type="EMBL" id="SDZ06880.1"/>
    </source>
</evidence>
<sequence length="330" mass="36019">MGNKVAVIFTGGTISMKVDPRLNAAIPGLTSEEIMGMVTNIEKFTEIERINFGEYPGPHIDPEMMMELSKLVKNTISRDDITGVVVTHGTDTLEETAYLLDLTIKPKKPIVIVGAMRNSSELGYDGPSNLSAAICTAISKEAVNKGVLVVMNNEVNAASEVTKTNTLSLDTFKSPEFGPLGIVDNDEVIFYRDIINHDHIETENIESKVALLKSVAGMDSDLIDYCIGAGYKGIVVEAMGRGNVPIEMYKGIKRSIEKNIPVVIVSRCPTGRVLDTYGYPGGGKNLRNIGAIFGNNLPGQKARIKLMLLLSIYNDIQTIKDIFEKDIYTK</sequence>
<dbReference type="InterPro" id="IPR027475">
    <property type="entry name" value="Asparaginase/glutaminase_AS2"/>
</dbReference>
<dbReference type="InterPro" id="IPR027474">
    <property type="entry name" value="L-asparaginase_N"/>
</dbReference>
<keyword evidence="3" id="KW-0378">Hydrolase</keyword>
<gene>
    <name evidence="10" type="ORF">SAMN05660462_01741</name>
</gene>